<name>A0A5C4WVM1_9ACTN</name>
<keyword evidence="2" id="KW-1185">Reference proteome</keyword>
<organism evidence="1 2">
    <name type="scientific">Nonomuraea phyllanthi</name>
    <dbReference type="NCBI Taxonomy" id="2219224"/>
    <lineage>
        <taxon>Bacteria</taxon>
        <taxon>Bacillati</taxon>
        <taxon>Actinomycetota</taxon>
        <taxon>Actinomycetes</taxon>
        <taxon>Streptosporangiales</taxon>
        <taxon>Streptosporangiaceae</taxon>
        <taxon>Nonomuraea</taxon>
    </lineage>
</organism>
<dbReference type="AlphaFoldDB" id="A0A5C4WVM1"/>
<gene>
    <name evidence="1" type="ORF">FH608_001305</name>
</gene>
<sequence length="155" mass="16702">MAKVLITGMSGTGKSTALKALAARGHRTVDTDTGEWNHWVTAPDGSPDWVWREDAMAALLEGHRDGALFVAGCRSNQGRFYPRFDHVVLLSAPAAVMLARIAARVDNPYGKSPEEREAVLRDLAQVEPLLRATATLEIDASAPLDTVVARLEALA</sequence>
<evidence type="ECO:0000313" key="1">
    <source>
        <dbReference type="EMBL" id="KAB8197232.1"/>
    </source>
</evidence>
<accession>A0A5C4WVM1</accession>
<dbReference type="OrthoDB" id="5019413at2"/>
<dbReference type="SUPFAM" id="SSF52540">
    <property type="entry name" value="P-loop containing nucleoside triphosphate hydrolases"/>
    <property type="match status" value="1"/>
</dbReference>
<evidence type="ECO:0000313" key="2">
    <source>
        <dbReference type="Proteomes" id="UP000312512"/>
    </source>
</evidence>
<dbReference type="EMBL" id="VDLX02000001">
    <property type="protein sequence ID" value="KAB8197232.1"/>
    <property type="molecule type" value="Genomic_DNA"/>
</dbReference>
<dbReference type="RefSeq" id="WP_139627868.1">
    <property type="nucleotide sequence ID" value="NZ_VDLX02000001.1"/>
</dbReference>
<dbReference type="InterPro" id="IPR027417">
    <property type="entry name" value="P-loop_NTPase"/>
</dbReference>
<protein>
    <submittedName>
        <fullName evidence="1">AAA family ATPase</fullName>
    </submittedName>
</protein>
<dbReference type="Gene3D" id="3.40.50.300">
    <property type="entry name" value="P-loop containing nucleotide triphosphate hydrolases"/>
    <property type="match status" value="1"/>
</dbReference>
<dbReference type="Pfam" id="PF13238">
    <property type="entry name" value="AAA_18"/>
    <property type="match status" value="1"/>
</dbReference>
<proteinExistence type="predicted"/>
<dbReference type="Proteomes" id="UP000312512">
    <property type="component" value="Unassembled WGS sequence"/>
</dbReference>
<comment type="caution">
    <text evidence="1">The sequence shown here is derived from an EMBL/GenBank/DDBJ whole genome shotgun (WGS) entry which is preliminary data.</text>
</comment>
<reference evidence="1 2" key="1">
    <citation type="submission" date="2019-10" db="EMBL/GenBank/DDBJ databases">
        <title>Nonomuraea sp. nov., isolated from Phyllanthus amarus.</title>
        <authorList>
            <person name="Klykleung N."/>
            <person name="Tanasupawat S."/>
        </authorList>
    </citation>
    <scope>NUCLEOTIDE SEQUENCE [LARGE SCALE GENOMIC DNA]</scope>
    <source>
        <strain evidence="1 2">PA1-10</strain>
    </source>
</reference>